<dbReference type="Proteomes" id="UP000027138">
    <property type="component" value="Unassembled WGS sequence"/>
</dbReference>
<evidence type="ECO:0000313" key="1">
    <source>
        <dbReference type="EMBL" id="KDP35816.1"/>
    </source>
</evidence>
<name>A0A067KHX6_JATCU</name>
<sequence length="128" mass="14753">MLNRMEKNLIEEHNKELDEAIKHGKAVVANTQSLIESMGRMKNFNERRLATLKVKATPYTPTLEKPKRVKHTAGGHRVHGRNLLCILLLNDLRVQLRLHLHRISGVPKDLELILNPFDIFLICSDYVL</sequence>
<gene>
    <name evidence="1" type="ORF">JCGZ_10625</name>
</gene>
<evidence type="ECO:0000313" key="2">
    <source>
        <dbReference type="Proteomes" id="UP000027138"/>
    </source>
</evidence>
<accession>A0A067KHX6</accession>
<proteinExistence type="predicted"/>
<organism evidence="1 2">
    <name type="scientific">Jatropha curcas</name>
    <name type="common">Barbados nut</name>
    <dbReference type="NCBI Taxonomy" id="180498"/>
    <lineage>
        <taxon>Eukaryota</taxon>
        <taxon>Viridiplantae</taxon>
        <taxon>Streptophyta</taxon>
        <taxon>Embryophyta</taxon>
        <taxon>Tracheophyta</taxon>
        <taxon>Spermatophyta</taxon>
        <taxon>Magnoliopsida</taxon>
        <taxon>eudicotyledons</taxon>
        <taxon>Gunneridae</taxon>
        <taxon>Pentapetalae</taxon>
        <taxon>rosids</taxon>
        <taxon>fabids</taxon>
        <taxon>Malpighiales</taxon>
        <taxon>Euphorbiaceae</taxon>
        <taxon>Crotonoideae</taxon>
        <taxon>Jatropheae</taxon>
        <taxon>Jatropha</taxon>
    </lineage>
</organism>
<dbReference type="EMBL" id="KK914475">
    <property type="protein sequence ID" value="KDP35816.1"/>
    <property type="molecule type" value="Genomic_DNA"/>
</dbReference>
<reference evidence="1 2" key="1">
    <citation type="journal article" date="2014" name="PLoS ONE">
        <title>Global Analysis of Gene Expression Profiles in Physic Nut (Jatropha curcas L.) Seedlings Exposed to Salt Stress.</title>
        <authorList>
            <person name="Zhang L."/>
            <person name="Zhang C."/>
            <person name="Wu P."/>
            <person name="Chen Y."/>
            <person name="Li M."/>
            <person name="Jiang H."/>
            <person name="Wu G."/>
        </authorList>
    </citation>
    <scope>NUCLEOTIDE SEQUENCE [LARGE SCALE GENOMIC DNA]</scope>
    <source>
        <strain evidence="2">cv. GZQX0401</strain>
        <tissue evidence="1">Young leaves</tissue>
    </source>
</reference>
<keyword evidence="2" id="KW-1185">Reference proteome</keyword>
<protein>
    <submittedName>
        <fullName evidence="1">Uncharacterized protein</fullName>
    </submittedName>
</protein>
<dbReference type="AlphaFoldDB" id="A0A067KHX6"/>